<keyword evidence="1" id="KW-0812">Transmembrane</keyword>
<comment type="caution">
    <text evidence="2">The sequence shown here is derived from an EMBL/GenBank/DDBJ whole genome shotgun (WGS) entry which is preliminary data.</text>
</comment>
<evidence type="ECO:0000313" key="3">
    <source>
        <dbReference type="Proteomes" id="UP000604161"/>
    </source>
</evidence>
<organism evidence="2 3">
    <name type="scientific">Marinomonas colpomeniae</name>
    <dbReference type="NCBI Taxonomy" id="2774408"/>
    <lineage>
        <taxon>Bacteria</taxon>
        <taxon>Pseudomonadati</taxon>
        <taxon>Pseudomonadota</taxon>
        <taxon>Gammaproteobacteria</taxon>
        <taxon>Oceanospirillales</taxon>
        <taxon>Oceanospirillaceae</taxon>
        <taxon>Marinomonas</taxon>
    </lineage>
</organism>
<keyword evidence="3" id="KW-1185">Reference proteome</keyword>
<protein>
    <submittedName>
        <fullName evidence="2">Uncharacterized protein</fullName>
    </submittedName>
</protein>
<keyword evidence="1" id="KW-0472">Membrane</keyword>
<sequence>MGIVVTVFMALILFLSVPGPVERTLKKFQYSIFLVAFLLGAWNAFWYGAQHIYDFWGMAAMISGLLMMLTSLSNVSLKGSPIFIKNTFGWLQSKVNSLPQGFNELTLLMLLGCVGIYGYTLISLNLQ</sequence>
<accession>A0ABR8NZP7</accession>
<proteinExistence type="predicted"/>
<feature type="transmembrane region" description="Helical" evidence="1">
    <location>
        <begin position="105"/>
        <end position="126"/>
    </location>
</feature>
<dbReference type="RefSeq" id="WP_191594323.1">
    <property type="nucleotide sequence ID" value="NZ_JACYFC010000002.1"/>
</dbReference>
<dbReference type="EMBL" id="JACYFC010000002">
    <property type="protein sequence ID" value="MBD5770964.1"/>
    <property type="molecule type" value="Genomic_DNA"/>
</dbReference>
<reference evidence="2 3" key="1">
    <citation type="submission" date="2020-09" db="EMBL/GenBank/DDBJ databases">
        <title>Marinomonas sp. nov., isolated from the cysticercosis algae of Qingdao, China.</title>
        <authorList>
            <person name="Sun X."/>
        </authorList>
    </citation>
    <scope>NUCLEOTIDE SEQUENCE [LARGE SCALE GENOMIC DNA]</scope>
    <source>
        <strain evidence="2 3">SM2066</strain>
    </source>
</reference>
<feature type="transmembrane region" description="Helical" evidence="1">
    <location>
        <begin position="28"/>
        <end position="48"/>
    </location>
</feature>
<feature type="transmembrane region" description="Helical" evidence="1">
    <location>
        <begin position="55"/>
        <end position="73"/>
    </location>
</feature>
<name>A0ABR8NZP7_9GAMM</name>
<keyword evidence="1" id="KW-1133">Transmembrane helix</keyword>
<evidence type="ECO:0000256" key="1">
    <source>
        <dbReference type="SAM" id="Phobius"/>
    </source>
</evidence>
<dbReference type="Proteomes" id="UP000604161">
    <property type="component" value="Unassembled WGS sequence"/>
</dbReference>
<gene>
    <name evidence="2" type="ORF">IF202_07850</name>
</gene>
<evidence type="ECO:0000313" key="2">
    <source>
        <dbReference type="EMBL" id="MBD5770964.1"/>
    </source>
</evidence>